<evidence type="ECO:0000313" key="5">
    <source>
        <dbReference type="EMBL" id="KAF8722575.1"/>
    </source>
</evidence>
<dbReference type="Proteomes" id="UP000636709">
    <property type="component" value="Unassembled WGS sequence"/>
</dbReference>
<evidence type="ECO:0008006" key="7">
    <source>
        <dbReference type="Google" id="ProtNLM"/>
    </source>
</evidence>
<dbReference type="InterPro" id="IPR011990">
    <property type="entry name" value="TPR-like_helical_dom_sf"/>
</dbReference>
<evidence type="ECO:0000313" key="6">
    <source>
        <dbReference type="Proteomes" id="UP000636709"/>
    </source>
</evidence>
<proteinExistence type="predicted"/>
<comment type="caution">
    <text evidence="5">The sequence shown here is derived from an EMBL/GenBank/DDBJ whole genome shotgun (WGS) entry which is preliminary data.</text>
</comment>
<evidence type="ECO:0000256" key="2">
    <source>
        <dbReference type="ARBA" id="ARBA00022946"/>
    </source>
</evidence>
<evidence type="ECO:0000256" key="1">
    <source>
        <dbReference type="ARBA" id="ARBA00022737"/>
    </source>
</evidence>
<accession>A0A835C7V3</accession>
<dbReference type="PROSITE" id="PS51375">
    <property type="entry name" value="PPR"/>
    <property type="match status" value="2"/>
</dbReference>
<feature type="compositionally biased region" description="Basic and acidic residues" evidence="4">
    <location>
        <begin position="1"/>
        <end position="13"/>
    </location>
</feature>
<dbReference type="GO" id="GO:0003729">
    <property type="term" value="F:mRNA binding"/>
    <property type="evidence" value="ECO:0007669"/>
    <property type="project" value="TreeGrafter"/>
</dbReference>
<evidence type="ECO:0000256" key="4">
    <source>
        <dbReference type="SAM" id="MobiDB-lite"/>
    </source>
</evidence>
<dbReference type="PANTHER" id="PTHR47932">
    <property type="entry name" value="ATPASE EXPRESSION PROTEIN 3"/>
    <property type="match status" value="1"/>
</dbReference>
<dbReference type="NCBIfam" id="TIGR00756">
    <property type="entry name" value="PPR"/>
    <property type="match status" value="2"/>
</dbReference>
<dbReference type="AlphaFoldDB" id="A0A835C7V3"/>
<feature type="repeat" description="PPR" evidence="3">
    <location>
        <begin position="170"/>
        <end position="204"/>
    </location>
</feature>
<dbReference type="Pfam" id="PF13041">
    <property type="entry name" value="PPR_2"/>
    <property type="match status" value="1"/>
</dbReference>
<evidence type="ECO:0000256" key="3">
    <source>
        <dbReference type="PROSITE-ProRule" id="PRU00708"/>
    </source>
</evidence>
<dbReference type="Pfam" id="PF01535">
    <property type="entry name" value="PPR"/>
    <property type="match status" value="2"/>
</dbReference>
<dbReference type="Gene3D" id="1.25.40.10">
    <property type="entry name" value="Tetratricopeptide repeat domain"/>
    <property type="match status" value="1"/>
</dbReference>
<keyword evidence="1" id="KW-0677">Repeat</keyword>
<protein>
    <recommendedName>
        <fullName evidence="7">Pentatricopeptide repeat-containing protein</fullName>
    </recommendedName>
</protein>
<dbReference type="PANTHER" id="PTHR47932:SF63">
    <property type="entry name" value="OS08G0290000 PROTEIN"/>
    <property type="match status" value="1"/>
</dbReference>
<keyword evidence="2" id="KW-0809">Transit peptide</keyword>
<sequence>MDADTRAGGDRRSIALRPPEALAQRSRGGAQPVRRIAPPSHIQGRVCIQPFTKLVSCNRRRSRGLLVVRRQCATSPRLPCPSLFNSMARASVCTFGILICCFCQVGCVDLGFLAFERGRRDLSKICPEEVLNEPRHDFVLIYGYCLDGNMDDAVKQLAGMDSIGLRVETVVVTYTTLLNGYYKNGRIGEAFAFFREMCSNDFKASSVTYNTMLQGLFQAGRSSAARELYIRMVAD</sequence>
<feature type="repeat" description="PPR" evidence="3">
    <location>
        <begin position="205"/>
        <end position="235"/>
    </location>
</feature>
<reference evidence="5" key="1">
    <citation type="submission" date="2020-07" db="EMBL/GenBank/DDBJ databases">
        <title>Genome sequence and genetic diversity analysis of an under-domesticated orphan crop, white fonio (Digitaria exilis).</title>
        <authorList>
            <person name="Bennetzen J.L."/>
            <person name="Chen S."/>
            <person name="Ma X."/>
            <person name="Wang X."/>
            <person name="Yssel A.E.J."/>
            <person name="Chaluvadi S.R."/>
            <person name="Johnson M."/>
            <person name="Gangashetty P."/>
            <person name="Hamidou F."/>
            <person name="Sanogo M.D."/>
            <person name="Zwaenepoel A."/>
            <person name="Wallace J."/>
            <person name="Van De Peer Y."/>
            <person name="Van Deynze A."/>
        </authorList>
    </citation>
    <scope>NUCLEOTIDE SEQUENCE</scope>
    <source>
        <tissue evidence="5">Leaves</tissue>
    </source>
</reference>
<name>A0A835C7V3_9POAL</name>
<dbReference type="EMBL" id="JACEFO010001671">
    <property type="protein sequence ID" value="KAF8722575.1"/>
    <property type="molecule type" value="Genomic_DNA"/>
</dbReference>
<dbReference type="OrthoDB" id="185373at2759"/>
<dbReference type="InterPro" id="IPR002885">
    <property type="entry name" value="PPR_rpt"/>
</dbReference>
<organism evidence="5 6">
    <name type="scientific">Digitaria exilis</name>
    <dbReference type="NCBI Taxonomy" id="1010633"/>
    <lineage>
        <taxon>Eukaryota</taxon>
        <taxon>Viridiplantae</taxon>
        <taxon>Streptophyta</taxon>
        <taxon>Embryophyta</taxon>
        <taxon>Tracheophyta</taxon>
        <taxon>Spermatophyta</taxon>
        <taxon>Magnoliopsida</taxon>
        <taxon>Liliopsida</taxon>
        <taxon>Poales</taxon>
        <taxon>Poaceae</taxon>
        <taxon>PACMAD clade</taxon>
        <taxon>Panicoideae</taxon>
        <taxon>Panicodae</taxon>
        <taxon>Paniceae</taxon>
        <taxon>Anthephorinae</taxon>
        <taxon>Digitaria</taxon>
    </lineage>
</organism>
<feature type="region of interest" description="Disordered" evidence="4">
    <location>
        <begin position="1"/>
        <end position="35"/>
    </location>
</feature>
<keyword evidence="6" id="KW-1185">Reference proteome</keyword>
<gene>
    <name evidence="5" type="ORF">HU200_022407</name>
</gene>